<evidence type="ECO:0000256" key="1">
    <source>
        <dbReference type="ARBA" id="ARBA00004141"/>
    </source>
</evidence>
<comment type="subcellular location">
    <subcellularLocation>
        <location evidence="1">Membrane</location>
        <topology evidence="1">Multi-pass membrane protein</topology>
    </subcellularLocation>
</comment>
<keyword evidence="4 5" id="KW-0472">Membrane</keyword>
<accession>A0A7R9HUM8</accession>
<dbReference type="EMBL" id="OB802536">
    <property type="protein sequence ID" value="CAD7435760.1"/>
    <property type="molecule type" value="Genomic_DNA"/>
</dbReference>
<dbReference type="AlphaFoldDB" id="A0A7R9HUM8"/>
<dbReference type="Gene3D" id="1.20.1080.10">
    <property type="entry name" value="Glycerol uptake facilitator protein"/>
    <property type="match status" value="1"/>
</dbReference>
<dbReference type="GO" id="GO:0016020">
    <property type="term" value="C:membrane"/>
    <property type="evidence" value="ECO:0007669"/>
    <property type="project" value="UniProtKB-SubCell"/>
</dbReference>
<evidence type="ECO:0000256" key="3">
    <source>
        <dbReference type="ARBA" id="ARBA00022989"/>
    </source>
</evidence>
<keyword evidence="2 5" id="KW-0812">Transmembrane</keyword>
<reference evidence="6" key="1">
    <citation type="submission" date="2020-11" db="EMBL/GenBank/DDBJ databases">
        <authorList>
            <person name="Tran Van P."/>
        </authorList>
    </citation>
    <scope>NUCLEOTIDE SEQUENCE</scope>
</reference>
<feature type="transmembrane region" description="Helical" evidence="5">
    <location>
        <begin position="12"/>
        <end position="30"/>
    </location>
</feature>
<keyword evidence="3 5" id="KW-1133">Transmembrane helix</keyword>
<dbReference type="InterPro" id="IPR023271">
    <property type="entry name" value="Aquaporin-like"/>
</dbReference>
<gene>
    <name evidence="6" type="ORF">TMSB3V08_LOCUS12406</name>
</gene>
<sequence>MWRRNPRLQVYWAGPLLGGTAAGLVYRFLFQAKKGDEETSSYDF</sequence>
<evidence type="ECO:0000256" key="2">
    <source>
        <dbReference type="ARBA" id="ARBA00022692"/>
    </source>
</evidence>
<protein>
    <submittedName>
        <fullName evidence="6">Uncharacterized protein</fullName>
    </submittedName>
</protein>
<name>A0A7R9HUM8_9NEOP</name>
<proteinExistence type="predicted"/>
<evidence type="ECO:0000256" key="5">
    <source>
        <dbReference type="SAM" id="Phobius"/>
    </source>
</evidence>
<evidence type="ECO:0000313" key="6">
    <source>
        <dbReference type="EMBL" id="CAD7435760.1"/>
    </source>
</evidence>
<dbReference type="SUPFAM" id="SSF81338">
    <property type="entry name" value="Aquaporin-like"/>
    <property type="match status" value="1"/>
</dbReference>
<evidence type="ECO:0000256" key="4">
    <source>
        <dbReference type="ARBA" id="ARBA00023136"/>
    </source>
</evidence>
<organism evidence="6">
    <name type="scientific">Timema monikensis</name>
    <dbReference type="NCBI Taxonomy" id="170555"/>
    <lineage>
        <taxon>Eukaryota</taxon>
        <taxon>Metazoa</taxon>
        <taxon>Ecdysozoa</taxon>
        <taxon>Arthropoda</taxon>
        <taxon>Hexapoda</taxon>
        <taxon>Insecta</taxon>
        <taxon>Pterygota</taxon>
        <taxon>Neoptera</taxon>
        <taxon>Polyneoptera</taxon>
        <taxon>Phasmatodea</taxon>
        <taxon>Timematodea</taxon>
        <taxon>Timematoidea</taxon>
        <taxon>Timematidae</taxon>
        <taxon>Timema</taxon>
    </lineage>
</organism>